<dbReference type="EMBL" id="CP036528">
    <property type="protein sequence ID" value="QBK25249.1"/>
    <property type="molecule type" value="Genomic_DNA"/>
</dbReference>
<dbReference type="InterPro" id="IPR002909">
    <property type="entry name" value="IPT_dom"/>
</dbReference>
<feature type="chain" id="PRO_5038773708" description="IPT/TIG domain-containing protein" evidence="2">
    <location>
        <begin position="20"/>
        <end position="501"/>
    </location>
</feature>
<feature type="domain" description="IPT/TIG" evidence="3">
    <location>
        <begin position="389"/>
        <end position="436"/>
    </location>
</feature>
<sequence>MIHRLRLMTFLLFAAIFIAGCTDSSQESEKTEENTKNTEDTTEKNSEEKQMNLIGNVSLSKSSGRIGDEVTITLDSLKPNQPLKVVWVDMIGSYQIEDNYSFIGTAFKPVEKVVAEGTADGDGKWEGTFSIPDGFGDDHDILIYQEDEVVAKANFFVETVFTMSPTSGPPGTEVTVKGEGLSWKMFGSLWHVNWDNKYTGMITAITTNGKAEAVFRAVGKKGLHSITVESGAMGFPYLSRSSSAINYIDTHYFTFEITSDEPVTTASYVEEAPEPAGGGIKMPEPQNKDGVTVTLDRSEGTVGEKVVLTASGLPKNEKVTFDWHTMVGTRVTAEGYGPEVFDLGEATTDDNGNLVYEFAIPDDLGGLPHLIDVKVGDEVYGQTYLRILPSIVSISPSSGPVGTEFVITIKGSGWTEFDNALAVLYNNSYIGYICGFNSQGMIHLKLKATGEPGYQFIDIYPSIYKGQQIQPTYYLRPMLTYRDDHPGTGIPAIRAMFKITE</sequence>
<evidence type="ECO:0000313" key="5">
    <source>
        <dbReference type="Proteomes" id="UP000291151"/>
    </source>
</evidence>
<reference evidence="4 5" key="1">
    <citation type="submission" date="2019-02" db="EMBL/GenBank/DDBJ databases">
        <title>Ureibacillus thermophilus.</title>
        <authorList>
            <person name="Sunny J.S."/>
            <person name="Natarajan A."/>
            <person name="Saleena L.M."/>
        </authorList>
    </citation>
    <scope>NUCLEOTIDE SEQUENCE [LARGE SCALE GENOMIC DNA]</scope>
    <source>
        <strain evidence="4 5">LM102</strain>
    </source>
</reference>
<feature type="signal peptide" evidence="2">
    <location>
        <begin position="1"/>
        <end position="19"/>
    </location>
</feature>
<accession>A0A4P6UPR6</accession>
<evidence type="ECO:0000313" key="4">
    <source>
        <dbReference type="EMBL" id="QBK25249.1"/>
    </source>
</evidence>
<keyword evidence="5" id="KW-1185">Reference proteome</keyword>
<gene>
    <name evidence="4" type="ORF">DKZ56_04865</name>
</gene>
<evidence type="ECO:0000259" key="3">
    <source>
        <dbReference type="Pfam" id="PF01833"/>
    </source>
</evidence>
<dbReference type="PROSITE" id="PS51257">
    <property type="entry name" value="PROKAR_LIPOPROTEIN"/>
    <property type="match status" value="1"/>
</dbReference>
<protein>
    <recommendedName>
        <fullName evidence="3">IPT/TIG domain-containing protein</fullName>
    </recommendedName>
</protein>
<evidence type="ECO:0000256" key="2">
    <source>
        <dbReference type="SAM" id="SignalP"/>
    </source>
</evidence>
<dbReference type="Proteomes" id="UP000291151">
    <property type="component" value="Chromosome"/>
</dbReference>
<dbReference type="RefSeq" id="WP_208651639.1">
    <property type="nucleotide sequence ID" value="NZ_CP036528.1"/>
</dbReference>
<organism evidence="4 5">
    <name type="scientific">Ureibacillus thermophilus</name>
    <dbReference type="NCBI Taxonomy" id="367743"/>
    <lineage>
        <taxon>Bacteria</taxon>
        <taxon>Bacillati</taxon>
        <taxon>Bacillota</taxon>
        <taxon>Bacilli</taxon>
        <taxon>Bacillales</taxon>
        <taxon>Caryophanaceae</taxon>
        <taxon>Ureibacillus</taxon>
    </lineage>
</organism>
<feature type="region of interest" description="Disordered" evidence="1">
    <location>
        <begin position="25"/>
        <end position="47"/>
    </location>
</feature>
<evidence type="ECO:0000256" key="1">
    <source>
        <dbReference type="SAM" id="MobiDB-lite"/>
    </source>
</evidence>
<feature type="compositionally biased region" description="Basic and acidic residues" evidence="1">
    <location>
        <begin position="27"/>
        <end position="47"/>
    </location>
</feature>
<dbReference type="Pfam" id="PF01833">
    <property type="entry name" value="TIG"/>
    <property type="match status" value="1"/>
</dbReference>
<name>A0A4P6UPR6_9BACL</name>
<keyword evidence="2" id="KW-0732">Signal</keyword>
<proteinExistence type="predicted"/>
<dbReference type="AlphaFoldDB" id="A0A4P6UPR6"/>
<dbReference type="KEGG" id="uth:DKZ56_04865"/>